<dbReference type="InterPro" id="IPR000073">
    <property type="entry name" value="AB_hydrolase_1"/>
</dbReference>
<dbReference type="Pfam" id="PF12697">
    <property type="entry name" value="Abhydrolase_6"/>
    <property type="match status" value="1"/>
</dbReference>
<accession>A0A167UE47</accession>
<dbReference type="SUPFAM" id="SSF53474">
    <property type="entry name" value="alpha/beta-Hydrolases"/>
    <property type="match status" value="1"/>
</dbReference>
<protein>
    <recommendedName>
        <fullName evidence="1">AB hydrolase-1 domain-containing protein</fullName>
    </recommendedName>
</protein>
<keyword evidence="3" id="KW-1185">Reference proteome</keyword>
<dbReference type="RefSeq" id="XP_018703749.1">
    <property type="nucleotide sequence ID" value="XM_018849178.1"/>
</dbReference>
<comment type="caution">
    <text evidence="2">The sequence shown here is derived from an EMBL/GenBank/DDBJ whole genome shotgun (WGS) entry which is preliminary data.</text>
</comment>
<name>A0A167UE47_CORFA</name>
<dbReference type="STRING" id="1081104.A0A167UE47"/>
<dbReference type="EMBL" id="AZHB01000013">
    <property type="protein sequence ID" value="OAA61494.1"/>
    <property type="molecule type" value="Genomic_DNA"/>
</dbReference>
<evidence type="ECO:0000259" key="1">
    <source>
        <dbReference type="Pfam" id="PF12697"/>
    </source>
</evidence>
<dbReference type="AlphaFoldDB" id="A0A167UE47"/>
<dbReference type="OrthoDB" id="6431331at2759"/>
<evidence type="ECO:0000313" key="3">
    <source>
        <dbReference type="Proteomes" id="UP000076744"/>
    </source>
</evidence>
<dbReference type="GeneID" id="30021865"/>
<sequence>MADTLSSQEFGDGLPVLIIHGWELSAAAEQADFEPVLAKLPPGLRRIYVDLPGTGATPAAGLRDLDERLRAPRARFLVVGTSCGGYLARAPWPCGTRTGWTGCCCACPLVEPEDGKRDMDAFGPLVEGEALMKGVSAEDKALLGTSLVVQTAAYVAALKRKILDVYRPATEAADKGGAAAHPGGPGARYPRATFAVLDRATHGLPVDETGVFEALVGDWISRVLEWRRRQQQQQQQHDQQAEDK</sequence>
<organism evidence="2 3">
    <name type="scientific">Cordyceps fumosorosea (strain ARSEF 2679)</name>
    <name type="common">Isaria fumosorosea</name>
    <dbReference type="NCBI Taxonomy" id="1081104"/>
    <lineage>
        <taxon>Eukaryota</taxon>
        <taxon>Fungi</taxon>
        <taxon>Dikarya</taxon>
        <taxon>Ascomycota</taxon>
        <taxon>Pezizomycotina</taxon>
        <taxon>Sordariomycetes</taxon>
        <taxon>Hypocreomycetidae</taxon>
        <taxon>Hypocreales</taxon>
        <taxon>Cordycipitaceae</taxon>
        <taxon>Cordyceps</taxon>
    </lineage>
</organism>
<reference evidence="2 3" key="1">
    <citation type="journal article" date="2016" name="Genome Biol. Evol.">
        <title>Divergent and convergent evolution of fungal pathogenicity.</title>
        <authorList>
            <person name="Shang Y."/>
            <person name="Xiao G."/>
            <person name="Zheng P."/>
            <person name="Cen K."/>
            <person name="Zhan S."/>
            <person name="Wang C."/>
        </authorList>
    </citation>
    <scope>NUCLEOTIDE SEQUENCE [LARGE SCALE GENOMIC DNA]</scope>
    <source>
        <strain evidence="2 3">ARSEF 2679</strain>
    </source>
</reference>
<proteinExistence type="predicted"/>
<gene>
    <name evidence="2" type="ORF">ISF_05573</name>
</gene>
<feature type="domain" description="AB hydrolase-1" evidence="1">
    <location>
        <begin position="16"/>
        <end position="193"/>
    </location>
</feature>
<dbReference type="InterPro" id="IPR029058">
    <property type="entry name" value="AB_hydrolase_fold"/>
</dbReference>
<dbReference type="Gene3D" id="3.40.50.1820">
    <property type="entry name" value="alpha/beta hydrolase"/>
    <property type="match status" value="1"/>
</dbReference>
<dbReference type="Proteomes" id="UP000076744">
    <property type="component" value="Unassembled WGS sequence"/>
</dbReference>
<evidence type="ECO:0000313" key="2">
    <source>
        <dbReference type="EMBL" id="OAA61494.1"/>
    </source>
</evidence>